<organism evidence="1 2">
    <name type="scientific">Geobacter argillaceus</name>
    <dbReference type="NCBI Taxonomy" id="345631"/>
    <lineage>
        <taxon>Bacteria</taxon>
        <taxon>Pseudomonadati</taxon>
        <taxon>Thermodesulfobacteriota</taxon>
        <taxon>Desulfuromonadia</taxon>
        <taxon>Geobacterales</taxon>
        <taxon>Geobacteraceae</taxon>
        <taxon>Geobacter</taxon>
    </lineage>
</organism>
<dbReference type="NCBIfam" id="TIGR03172">
    <property type="entry name" value="selenium cofactor biosynthesis protein YqeC"/>
    <property type="match status" value="1"/>
</dbReference>
<dbReference type="InterPro" id="IPR017587">
    <property type="entry name" value="YqeC"/>
</dbReference>
<reference evidence="1 2" key="1">
    <citation type="submission" date="2019-07" db="EMBL/GenBank/DDBJ databases">
        <title>Genomic Encyclopedia of Archaeal and Bacterial Type Strains, Phase II (KMG-II): from individual species to whole genera.</title>
        <authorList>
            <person name="Goeker M."/>
        </authorList>
    </citation>
    <scope>NUCLEOTIDE SEQUENCE [LARGE SCALE GENOMIC DNA]</scope>
    <source>
        <strain evidence="1 2">ATCC BAA-1139</strain>
    </source>
</reference>
<evidence type="ECO:0000313" key="2">
    <source>
        <dbReference type="Proteomes" id="UP000319449"/>
    </source>
</evidence>
<dbReference type="SUPFAM" id="SSF52540">
    <property type="entry name" value="P-loop containing nucleoside triphosphate hydrolases"/>
    <property type="match status" value="1"/>
</dbReference>
<dbReference type="Gene3D" id="3.40.50.300">
    <property type="entry name" value="P-loop containing nucleotide triphosphate hydrolases"/>
    <property type="match status" value="1"/>
</dbReference>
<gene>
    <name evidence="1" type="ORF">JN12_03968</name>
</gene>
<proteinExistence type="predicted"/>
<keyword evidence="2" id="KW-1185">Reference proteome</keyword>
<dbReference type="AlphaFoldDB" id="A0A562V5I2"/>
<dbReference type="Pfam" id="PF19842">
    <property type="entry name" value="YqeC"/>
    <property type="match status" value="1"/>
</dbReference>
<dbReference type="EMBL" id="VLLN01000046">
    <property type="protein sequence ID" value="TWJ13191.1"/>
    <property type="molecule type" value="Genomic_DNA"/>
</dbReference>
<protein>
    <submittedName>
        <fullName evidence="1">Putative selenium-dependent hydroxylase accessory protein YqeC</fullName>
    </submittedName>
</protein>
<sequence>MILELEPRGVMSFVGGGGKTSLMFHLARQLALAGMRVLTTTTTKIFVPTAEQSATVLVARDPHEVLEQAATGHGATRHLTAAAERMADTGKLKGFAPEAIATFVESGRFDWILVEADGAARRPLKAPADHEPVIPEETTILIAVAGLEVVGSPLGEELVFRSGLAGELMGLSPGECITEQAMARLIAHPQGAFKGAPAESRRFVFLNKADTLPRREAATRVAGELQRQAPHAAEAVIVGQALDGISIHAVHQLGGPQ</sequence>
<name>A0A562V5I2_9BACT</name>
<evidence type="ECO:0000313" key="1">
    <source>
        <dbReference type="EMBL" id="TWJ13191.1"/>
    </source>
</evidence>
<dbReference type="OrthoDB" id="368187at2"/>
<dbReference type="Proteomes" id="UP000319449">
    <property type="component" value="Unassembled WGS sequence"/>
</dbReference>
<accession>A0A562V5I2</accession>
<dbReference type="InterPro" id="IPR027417">
    <property type="entry name" value="P-loop_NTPase"/>
</dbReference>
<comment type="caution">
    <text evidence="1">The sequence shown here is derived from an EMBL/GenBank/DDBJ whole genome shotgun (WGS) entry which is preliminary data.</text>
</comment>